<accession>A0ACB6SI75</accession>
<keyword evidence="2" id="KW-1185">Reference proteome</keyword>
<name>A0ACB6SI75_9PLEO</name>
<protein>
    <submittedName>
        <fullName evidence="1">Uncharacterized protein</fullName>
    </submittedName>
</protein>
<reference evidence="1" key="1">
    <citation type="journal article" date="2020" name="Stud. Mycol.">
        <title>101 Dothideomycetes genomes: a test case for predicting lifestyles and emergence of pathogens.</title>
        <authorList>
            <person name="Haridas S."/>
            <person name="Albert R."/>
            <person name="Binder M."/>
            <person name="Bloem J."/>
            <person name="Labutti K."/>
            <person name="Salamov A."/>
            <person name="Andreopoulos B."/>
            <person name="Baker S."/>
            <person name="Barry K."/>
            <person name="Bills G."/>
            <person name="Bluhm B."/>
            <person name="Cannon C."/>
            <person name="Castanera R."/>
            <person name="Culley D."/>
            <person name="Daum C."/>
            <person name="Ezra D."/>
            <person name="Gonzalez J."/>
            <person name="Henrissat B."/>
            <person name="Kuo A."/>
            <person name="Liang C."/>
            <person name="Lipzen A."/>
            <person name="Lutzoni F."/>
            <person name="Magnuson J."/>
            <person name="Mondo S."/>
            <person name="Nolan M."/>
            <person name="Ohm R."/>
            <person name="Pangilinan J."/>
            <person name="Park H.-J."/>
            <person name="Ramirez L."/>
            <person name="Alfaro M."/>
            <person name="Sun H."/>
            <person name="Tritt A."/>
            <person name="Yoshinaga Y."/>
            <person name="Zwiers L.-H."/>
            <person name="Turgeon B."/>
            <person name="Goodwin S."/>
            <person name="Spatafora J."/>
            <person name="Crous P."/>
            <person name="Grigoriev I."/>
        </authorList>
    </citation>
    <scope>NUCLEOTIDE SEQUENCE</scope>
    <source>
        <strain evidence="1">CBS 525.71</strain>
    </source>
</reference>
<dbReference type="Proteomes" id="UP000799754">
    <property type="component" value="Unassembled WGS sequence"/>
</dbReference>
<organism evidence="1 2">
    <name type="scientific">Macroventuria anomochaeta</name>
    <dbReference type="NCBI Taxonomy" id="301207"/>
    <lineage>
        <taxon>Eukaryota</taxon>
        <taxon>Fungi</taxon>
        <taxon>Dikarya</taxon>
        <taxon>Ascomycota</taxon>
        <taxon>Pezizomycotina</taxon>
        <taxon>Dothideomycetes</taxon>
        <taxon>Pleosporomycetidae</taxon>
        <taxon>Pleosporales</taxon>
        <taxon>Pleosporineae</taxon>
        <taxon>Didymellaceae</taxon>
        <taxon>Macroventuria</taxon>
    </lineage>
</organism>
<comment type="caution">
    <text evidence="1">The sequence shown here is derived from an EMBL/GenBank/DDBJ whole genome shotgun (WGS) entry which is preliminary data.</text>
</comment>
<gene>
    <name evidence="1" type="ORF">BU25DRAFT_355489</name>
</gene>
<dbReference type="EMBL" id="MU006701">
    <property type="protein sequence ID" value="KAF2633280.1"/>
    <property type="molecule type" value="Genomic_DNA"/>
</dbReference>
<evidence type="ECO:0000313" key="1">
    <source>
        <dbReference type="EMBL" id="KAF2633280.1"/>
    </source>
</evidence>
<proteinExistence type="predicted"/>
<evidence type="ECO:0000313" key="2">
    <source>
        <dbReference type="Proteomes" id="UP000799754"/>
    </source>
</evidence>
<sequence length="158" mass="17673">MRRQTQTINPDVLPVTPKNYRVQRKADFTFSFHRNTPEASDLYNRLGLAGVGETIGQTTDANTKRLALFSGIEVKQENGGKDEALVQLAIWLAAGLENTRRLGDLGQEQPYTAGDLKPTVGWTVIGHDWHTYIAYMASRDGRDTFVRAPYLQFCLLAS</sequence>